<protein>
    <submittedName>
        <fullName evidence="2">Energy-coupling factor transport system substrate-specific component</fullName>
    </submittedName>
</protein>
<dbReference type="EMBL" id="SMGQ01000011">
    <property type="protein sequence ID" value="TCK98726.1"/>
    <property type="molecule type" value="Genomic_DNA"/>
</dbReference>
<sequence>MDTQLNVQDLISVGIFTAFYYLVFFIAAMFGFIPILFVLMPLYLPIIAGIPFMLFLTKVKKFWMVTIMSIIVGTLFFATGHTWISLVVAVVCGLFADTIFKAGQYKSFGHSVIGYCVFSLWLLGGMLPLWIMRDSYFTYIRDMMGDEYTNAIISMTPTWMLLIMIIMCVIGSIIGAYLGKSVLKKHFKRAGIL</sequence>
<dbReference type="RefSeq" id="WP_132281806.1">
    <property type="nucleotide sequence ID" value="NZ_SMGQ01000011.1"/>
</dbReference>
<feature type="transmembrane region" description="Helical" evidence="1">
    <location>
        <begin position="151"/>
        <end position="179"/>
    </location>
</feature>
<name>A0A4R1MZL5_9FIRM</name>
<dbReference type="InterPro" id="IPR011733">
    <property type="entry name" value="CHP02185_IM"/>
</dbReference>
<feature type="transmembrane region" description="Helical" evidence="1">
    <location>
        <begin position="20"/>
        <end position="50"/>
    </location>
</feature>
<keyword evidence="1" id="KW-1133">Transmembrane helix</keyword>
<evidence type="ECO:0000313" key="3">
    <source>
        <dbReference type="Proteomes" id="UP000294545"/>
    </source>
</evidence>
<keyword evidence="1" id="KW-0472">Membrane</keyword>
<proteinExistence type="predicted"/>
<evidence type="ECO:0000313" key="2">
    <source>
        <dbReference type="EMBL" id="TCK98726.1"/>
    </source>
</evidence>
<keyword evidence="3" id="KW-1185">Reference proteome</keyword>
<keyword evidence="1" id="KW-0812">Transmembrane</keyword>
<dbReference type="Pfam" id="PF09605">
    <property type="entry name" value="Trep_Strep"/>
    <property type="match status" value="1"/>
</dbReference>
<dbReference type="AlphaFoldDB" id="A0A4R1MZL5"/>
<feature type="transmembrane region" description="Helical" evidence="1">
    <location>
        <begin position="112"/>
        <end position="131"/>
    </location>
</feature>
<comment type="caution">
    <text evidence="2">The sequence shown here is derived from an EMBL/GenBank/DDBJ whole genome shotgun (WGS) entry which is preliminary data.</text>
</comment>
<reference evidence="2 3" key="1">
    <citation type="submission" date="2019-03" db="EMBL/GenBank/DDBJ databases">
        <title>Genomic Encyclopedia of Type Strains, Phase IV (KMG-IV): sequencing the most valuable type-strain genomes for metagenomic binning, comparative biology and taxonomic classification.</title>
        <authorList>
            <person name="Goeker M."/>
        </authorList>
    </citation>
    <scope>NUCLEOTIDE SEQUENCE [LARGE SCALE GENOMIC DNA]</scope>
    <source>
        <strain evidence="2 3">DSM 24176</strain>
    </source>
</reference>
<evidence type="ECO:0000256" key="1">
    <source>
        <dbReference type="SAM" id="Phobius"/>
    </source>
</evidence>
<accession>A0A4R1MZL5</accession>
<organism evidence="2 3">
    <name type="scientific">Natranaerovirga hydrolytica</name>
    <dbReference type="NCBI Taxonomy" id="680378"/>
    <lineage>
        <taxon>Bacteria</taxon>
        <taxon>Bacillati</taxon>
        <taxon>Bacillota</taxon>
        <taxon>Clostridia</taxon>
        <taxon>Lachnospirales</taxon>
        <taxon>Natranaerovirgaceae</taxon>
        <taxon>Natranaerovirga</taxon>
    </lineage>
</organism>
<dbReference type="NCBIfam" id="TIGR02185">
    <property type="entry name" value="Trep_Strep"/>
    <property type="match status" value="1"/>
</dbReference>
<feature type="transmembrane region" description="Helical" evidence="1">
    <location>
        <begin position="84"/>
        <end position="100"/>
    </location>
</feature>
<dbReference type="OrthoDB" id="9781459at2"/>
<gene>
    <name evidence="2" type="ORF">EDC19_1160</name>
</gene>
<dbReference type="Proteomes" id="UP000294545">
    <property type="component" value="Unassembled WGS sequence"/>
</dbReference>